<evidence type="ECO:0000259" key="8">
    <source>
        <dbReference type="SMART" id="SM01036"/>
    </source>
</evidence>
<evidence type="ECO:0000256" key="6">
    <source>
        <dbReference type="ARBA" id="ARBA00023274"/>
    </source>
</evidence>
<comment type="similarity">
    <text evidence="2">Belongs to the HEATR1/UTP10 family.</text>
</comment>
<keyword evidence="10" id="KW-1185">Reference proteome</keyword>
<dbReference type="SUPFAM" id="SSF48371">
    <property type="entry name" value="ARM repeat"/>
    <property type="match status" value="1"/>
</dbReference>
<organism evidence="9 10">
    <name type="scientific">Linum tenue</name>
    <dbReference type="NCBI Taxonomy" id="586396"/>
    <lineage>
        <taxon>Eukaryota</taxon>
        <taxon>Viridiplantae</taxon>
        <taxon>Streptophyta</taxon>
        <taxon>Embryophyta</taxon>
        <taxon>Tracheophyta</taxon>
        <taxon>Spermatophyta</taxon>
        <taxon>Magnoliopsida</taxon>
        <taxon>eudicotyledons</taxon>
        <taxon>Gunneridae</taxon>
        <taxon>Pentapetalae</taxon>
        <taxon>rosids</taxon>
        <taxon>fabids</taxon>
        <taxon>Malpighiales</taxon>
        <taxon>Linaceae</taxon>
        <taxon>Linum</taxon>
    </lineage>
</organism>
<reference evidence="9" key="1">
    <citation type="submission" date="2022-08" db="EMBL/GenBank/DDBJ databases">
        <authorList>
            <person name="Gutierrez-Valencia J."/>
        </authorList>
    </citation>
    <scope>NUCLEOTIDE SEQUENCE</scope>
</reference>
<evidence type="ECO:0000256" key="4">
    <source>
        <dbReference type="ARBA" id="ARBA00022552"/>
    </source>
</evidence>
<keyword evidence="4" id="KW-0698">rRNA processing</keyword>
<keyword evidence="6" id="KW-0687">Ribonucleoprotein</keyword>
<evidence type="ECO:0000256" key="2">
    <source>
        <dbReference type="ARBA" id="ARBA00010559"/>
    </source>
</evidence>
<dbReference type="InterPro" id="IPR056384">
    <property type="entry name" value="ARM_At3g06530"/>
</dbReference>
<dbReference type="Proteomes" id="UP001154282">
    <property type="component" value="Unassembled WGS sequence"/>
</dbReference>
<comment type="caution">
    <text evidence="9">The sequence shown here is derived from an EMBL/GenBank/DDBJ whole genome shotgun (WGS) entry which is preliminary data.</text>
</comment>
<protein>
    <recommendedName>
        <fullName evidence="8">BP28 C-terminal domain-containing protein</fullName>
    </recommendedName>
</protein>
<dbReference type="PANTHER" id="PTHR13457:SF1">
    <property type="entry name" value="HEAT REPEAT-CONTAINING PROTEIN 1"/>
    <property type="match status" value="1"/>
</dbReference>
<accession>A0AAV0MU89</accession>
<dbReference type="InterPro" id="IPR040191">
    <property type="entry name" value="UTP10"/>
</dbReference>
<dbReference type="EMBL" id="CAMGYJ010000007">
    <property type="protein sequence ID" value="CAI0449656.1"/>
    <property type="molecule type" value="Genomic_DNA"/>
</dbReference>
<dbReference type="GO" id="GO:0030686">
    <property type="term" value="C:90S preribosome"/>
    <property type="evidence" value="ECO:0007669"/>
    <property type="project" value="TreeGrafter"/>
</dbReference>
<dbReference type="GO" id="GO:0045943">
    <property type="term" value="P:positive regulation of transcription by RNA polymerase I"/>
    <property type="evidence" value="ECO:0007669"/>
    <property type="project" value="TreeGrafter"/>
</dbReference>
<dbReference type="GO" id="GO:0034455">
    <property type="term" value="C:t-UTP complex"/>
    <property type="evidence" value="ECO:0007669"/>
    <property type="project" value="TreeGrafter"/>
</dbReference>
<dbReference type="SMART" id="SM01036">
    <property type="entry name" value="BP28CT"/>
    <property type="match status" value="1"/>
</dbReference>
<evidence type="ECO:0000256" key="1">
    <source>
        <dbReference type="ARBA" id="ARBA00004604"/>
    </source>
</evidence>
<dbReference type="InterPro" id="IPR022125">
    <property type="entry name" value="U3snoRNP10_N"/>
</dbReference>
<dbReference type="Pfam" id="PF08146">
    <property type="entry name" value="BP28CT"/>
    <property type="match status" value="1"/>
</dbReference>
<evidence type="ECO:0000256" key="5">
    <source>
        <dbReference type="ARBA" id="ARBA00023242"/>
    </source>
</evidence>
<dbReference type="InterPro" id="IPR016024">
    <property type="entry name" value="ARM-type_fold"/>
</dbReference>
<gene>
    <name evidence="9" type="ORF">LITE_LOCUS30261</name>
</gene>
<feature type="region of interest" description="Disordered" evidence="7">
    <location>
        <begin position="1148"/>
        <end position="1171"/>
    </location>
</feature>
<dbReference type="Pfam" id="PF24477">
    <property type="entry name" value="ARM_At3g06530"/>
    <property type="match status" value="1"/>
</dbReference>
<dbReference type="InterPro" id="IPR056473">
    <property type="entry name" value="HEAT_Utp10/HEAT1"/>
</dbReference>
<dbReference type="Pfam" id="PF23243">
    <property type="entry name" value="HEAT_HEATR1"/>
    <property type="match status" value="1"/>
</dbReference>
<proteinExistence type="inferred from homology"/>
<dbReference type="PANTHER" id="PTHR13457">
    <property type="entry name" value="BAP28"/>
    <property type="match status" value="1"/>
</dbReference>
<keyword evidence="3" id="KW-0690">Ribosome biogenesis</keyword>
<dbReference type="GO" id="GO:0032040">
    <property type="term" value="C:small-subunit processome"/>
    <property type="evidence" value="ECO:0007669"/>
    <property type="project" value="TreeGrafter"/>
</dbReference>
<dbReference type="GO" id="GO:0030515">
    <property type="term" value="F:snoRNA binding"/>
    <property type="evidence" value="ECO:0007669"/>
    <property type="project" value="TreeGrafter"/>
</dbReference>
<evidence type="ECO:0000256" key="3">
    <source>
        <dbReference type="ARBA" id="ARBA00022517"/>
    </source>
</evidence>
<evidence type="ECO:0000313" key="10">
    <source>
        <dbReference type="Proteomes" id="UP001154282"/>
    </source>
</evidence>
<comment type="subcellular location">
    <subcellularLocation>
        <location evidence="1">Nucleus</location>
        <location evidence="1">Nucleolus</location>
    </subcellularLocation>
</comment>
<evidence type="ECO:0000313" key="9">
    <source>
        <dbReference type="EMBL" id="CAI0449656.1"/>
    </source>
</evidence>
<dbReference type="InterPro" id="IPR012954">
    <property type="entry name" value="BP28_C_dom"/>
</dbReference>
<dbReference type="GO" id="GO:0000462">
    <property type="term" value="P:maturation of SSU-rRNA from tricistronic rRNA transcript (SSU-rRNA, 5.8S rRNA, LSU-rRNA)"/>
    <property type="evidence" value="ECO:0007669"/>
    <property type="project" value="TreeGrafter"/>
</dbReference>
<name>A0AAV0MU89_9ROSI</name>
<keyword evidence="5" id="KW-0539">Nucleus</keyword>
<sequence>MATSLNAQLRVIKSVAQVSDSDSRKRPITRPSILYDAQKAADIDIDTIYENAVTGLEGLVYVDERFRNYRNDLFSIKSKELDREQMNEEENKNLNSSIASYLRLLSGHLELEVARKTLEYLIRRYKIYVHNTEDLILCALPYHDTLWFVKLIQLVETRDGKWKFLEGVQKSGARLPRSFLVQQCLCDLGVLETICIYACSSKNPAKPVICFCTALVIEALGSSTGINNDVVKRILRFVDSGLQAGGNVLSDHKAGSLMIVGLLASKVALSPKLVNKWLRTIAGIAQQDAMEPTELQWVRLSMLTLISLVQTQAIEMIPRNTLQILKETRDMHVILVELSKECNIDRFLDLLLDSLIECSLHDESYHHALAFIIEKVPIKKFINRMVLRILSRCLKVSERNVGTEASDAGGWANKVLMVIHKNYPVEFQQAVRMFLEDGKVQDKKNDTVLEILNKILEGNLDLPAALSESKILFGLQHPKAAVRRATLSNLGSAGILKVEGADLQRLVNIKDAIFRQLHDDDLTVVQAALSIEGLPELLSSADILKALDHVLKRCVRSLKSGAADDNTLACDVACSFIKKAISSFHDQIKNLEELASLLFPLLLISPKTQTLNLRVLRLAKEVEWPFYHNIPYIDSKEVKLERESISSLNLKIVSNLGEAISSNNTKYMPWVIRNCKNSDNSRTLSFLIVMEALLKPKTGMEIEDFSAMFEACLSFLRAEWMVLEASGSLLEFNEEMLYWDGRMFLDQLFSIGVEELNTKILISLFWRILDALISVSSLDILSGDNRDDLNRKFKNLFVFFATTAAKDVFKKHLCHLVTNCKTSPIDFLSGFLTEEDVPLSAQLESLHCFSLLCAKQDDGLPLQLLTNSPLPLVSLSSGNQDLRIAAMACIEALSALSRRVDFLSKKNGNNSNWIKFVELLDLIVQQKRLILSDKNFLPSFFTSLLGSSSGGLLVPQNVEHRFSQSTKGKILAFILGYGLKLPTYGKVMILSLLKGLGSKIIQIRDSEELLSQLLKRRRQYYLEGNQSCQNFCESELKILCLLLEISATGATSNKSHHCEDYLLSALRLDGSSSEEAAVLQPCITVLDSIDSQFYSGLTSEKQELLFRELLLLFRHTDGRVQNASREALLRLKIAYSTVALTLNFIQKRGGTKTGSSSAKKKKREATPHQAPDSDRYLLCNEETLLASLSSLLDILLLKKVVAQREFLLGPLFQLLERIFFDGEIVALGEKWIEASSGISQTMPNTILYIQQTLLIVLEDIISSLECVVPLKDDISNRVDVEVLIKCAHSAKEGVTRNHVFSLLCSIANVMPDKIVRHVLDILAVIGESTVTQTDSHSQHVFEQLISAIVPCWLAKTEDPEKLLQIFMNVIPEIAEYRRLSVVVYLLRVLGEQSSLASLLLLLFQSLLSRRVLTSLGNEQAFDAKGSIWREWEYTFALQIVEQYSSTIWLPSLVILIKRIRADDSDQELPVKLLFAMEFILHKLQDPEFTLRLQSSEGFGNIQGTLQELMEDVVTISQLVDARRKQFRSPAAMRKVLKERVQAVLRTIRTAMTPSAYFSGMINLLGNSDDNVQKQALRLLCGTLRNQDSEKTKHKGRKTLVGSSSWVHMDKAAVKYFHKMCLQIVGMVDTGEEADPTLLIAAVSTLEVLAHSFPSNPSVFSACLPCVTKAIRSSNLAMSSSSLRTTGALIEVLGPKALIELPHILGNMMEKCRKVSSSTSEESFMLAILITLEQVIDKLGGFLNPYLGDILELLVIHPMYTSLSHEKLKLRADLVRSLLTEKIPVRLALPPLLKIQSDAVKSGDCSVSAAFEILARLIQAMDKSSVRGYHEKIFDLCLSCLDLRHQHPDSIQHIDAVEKSVINATVALSMKLTETMFKPLFIRSIEWAESGDEGSASTTVDRAISFYGLVNKLADSHRSLFVPYFKYLLDGCNSHLTKPLGGKGSTQKKKKAKIQVDGTNGDVELSLKIWHVRALVLSALHKCFQYDTGNLKFLDSTSFQTLLKSIASQFDKEPPTLLQSHPDVPSLEEVDNLLVESLGQMAVSARSDLLWKPLNHEVLMQTRTDKIRPKILGLRTVKYLLDNLKEEYLVFVPETLPFFGELLEDVDLSVKTLAQDVFKEMETVGGESLENHLVF</sequence>
<evidence type="ECO:0000256" key="7">
    <source>
        <dbReference type="SAM" id="MobiDB-lite"/>
    </source>
</evidence>
<dbReference type="Pfam" id="PF12397">
    <property type="entry name" value="U3snoRNP10"/>
    <property type="match status" value="1"/>
</dbReference>
<feature type="domain" description="BP28 C-terminal" evidence="8">
    <location>
        <begin position="1822"/>
        <end position="1990"/>
    </location>
</feature>